<protein>
    <submittedName>
        <fullName evidence="2">Uncharacterized protein</fullName>
    </submittedName>
</protein>
<comment type="caution">
    <text evidence="2">The sequence shown here is derived from an EMBL/GenBank/DDBJ whole genome shotgun (WGS) entry which is preliminary data.</text>
</comment>
<keyword evidence="3" id="KW-1185">Reference proteome</keyword>
<feature type="transmembrane region" description="Helical" evidence="1">
    <location>
        <begin position="128"/>
        <end position="150"/>
    </location>
</feature>
<keyword evidence="1" id="KW-0812">Transmembrane</keyword>
<feature type="transmembrane region" description="Helical" evidence="1">
    <location>
        <begin position="171"/>
        <end position="196"/>
    </location>
</feature>
<dbReference type="AlphaFoldDB" id="A0A812QSS4"/>
<evidence type="ECO:0000313" key="3">
    <source>
        <dbReference type="Proteomes" id="UP000601435"/>
    </source>
</evidence>
<dbReference type="OrthoDB" id="413799at2759"/>
<keyword evidence="1" id="KW-0472">Membrane</keyword>
<evidence type="ECO:0000256" key="1">
    <source>
        <dbReference type="SAM" id="Phobius"/>
    </source>
</evidence>
<keyword evidence="1" id="KW-1133">Transmembrane helix</keyword>
<dbReference type="Proteomes" id="UP000601435">
    <property type="component" value="Unassembled WGS sequence"/>
</dbReference>
<gene>
    <name evidence="2" type="ORF">SNEC2469_LOCUS11016</name>
</gene>
<accession>A0A812QSS4</accession>
<evidence type="ECO:0000313" key="2">
    <source>
        <dbReference type="EMBL" id="CAE7402436.1"/>
    </source>
</evidence>
<organism evidence="2 3">
    <name type="scientific">Symbiodinium necroappetens</name>
    <dbReference type="NCBI Taxonomy" id="1628268"/>
    <lineage>
        <taxon>Eukaryota</taxon>
        <taxon>Sar</taxon>
        <taxon>Alveolata</taxon>
        <taxon>Dinophyceae</taxon>
        <taxon>Suessiales</taxon>
        <taxon>Symbiodiniaceae</taxon>
        <taxon>Symbiodinium</taxon>
    </lineage>
</organism>
<dbReference type="EMBL" id="CAJNJA010017492">
    <property type="protein sequence ID" value="CAE7402436.1"/>
    <property type="molecule type" value="Genomic_DNA"/>
</dbReference>
<proteinExistence type="predicted"/>
<sequence>MEELAFEPDTSNGENFIQPERQEWILIEDDNARIVQQLVDMEDGCARTMGASGSNCSCNWCISQQPPSPWLTERTQRIEVAMVSFNAEYGLLTLTGVNLWIARGGRIRKRVELMSLWINFSQPTAENLPAIVFAGVWLLCLLYIFVNELIEIVSAIRSAEARWHRALLEDYIGLWNVVDWLSISVAVVVLVLWFGLATEASNLQQQLGFLQTQDAALQRAVRLGHVAAFYEAVEAVCTEEKRFRLILCFYPMLLLLRLFKSFAAQPRLAVVTDTIKLASQDLLHFGTPACMMCAGSTAAPQTAARVNAGFAWNKFGRCVHGRLGVVTIV</sequence>
<name>A0A812QSS4_9DINO</name>
<reference evidence="2" key="1">
    <citation type="submission" date="2021-02" db="EMBL/GenBank/DDBJ databases">
        <authorList>
            <person name="Dougan E. K."/>
            <person name="Rhodes N."/>
            <person name="Thang M."/>
            <person name="Chan C."/>
        </authorList>
    </citation>
    <scope>NUCLEOTIDE SEQUENCE</scope>
</reference>